<feature type="compositionally biased region" description="Basic and acidic residues" evidence="2">
    <location>
        <begin position="16"/>
        <end position="48"/>
    </location>
</feature>
<dbReference type="InterPro" id="IPR035979">
    <property type="entry name" value="RBD_domain_sf"/>
</dbReference>
<feature type="compositionally biased region" description="Low complexity" evidence="2">
    <location>
        <begin position="1"/>
        <end position="15"/>
    </location>
</feature>
<dbReference type="InterPro" id="IPR003103">
    <property type="entry name" value="BAG_domain"/>
</dbReference>
<evidence type="ECO:0000313" key="6">
    <source>
        <dbReference type="EMBL" id="CAL4800869.1"/>
    </source>
</evidence>
<evidence type="ECO:0000313" key="5">
    <source>
        <dbReference type="EMBL" id="CAL1166932.1"/>
    </source>
</evidence>
<evidence type="ECO:0000256" key="2">
    <source>
        <dbReference type="SAM" id="MobiDB-lite"/>
    </source>
</evidence>
<dbReference type="SUPFAM" id="SSF54928">
    <property type="entry name" value="RNA-binding domain, RBD"/>
    <property type="match status" value="1"/>
</dbReference>
<gene>
    <name evidence="4" type="ORF">C1SCF055_LOCUS38516</name>
</gene>
<evidence type="ECO:0000259" key="3">
    <source>
        <dbReference type="PROSITE" id="PS50102"/>
    </source>
</evidence>
<protein>
    <submittedName>
        <fullName evidence="6">RRM domain-containing protein</fullName>
    </submittedName>
</protein>
<dbReference type="Pfam" id="PF00076">
    <property type="entry name" value="RRM_1"/>
    <property type="match status" value="1"/>
</dbReference>
<dbReference type="Pfam" id="PF02179">
    <property type="entry name" value="BAG"/>
    <property type="match status" value="1"/>
</dbReference>
<dbReference type="InterPro" id="IPR036533">
    <property type="entry name" value="BAG_dom_sf"/>
</dbReference>
<dbReference type="InterPro" id="IPR000504">
    <property type="entry name" value="RRM_dom"/>
</dbReference>
<accession>A0A9P1GKI1</accession>
<keyword evidence="7" id="KW-1185">Reference proteome</keyword>
<dbReference type="AlphaFoldDB" id="A0A9P1GKI1"/>
<dbReference type="Gene3D" id="1.20.58.120">
    <property type="entry name" value="BAG domain"/>
    <property type="match status" value="1"/>
</dbReference>
<proteinExistence type="predicted"/>
<dbReference type="SUPFAM" id="SSF63491">
    <property type="entry name" value="BAG domain"/>
    <property type="match status" value="1"/>
</dbReference>
<dbReference type="OrthoDB" id="447720at2759"/>
<keyword evidence="1" id="KW-0694">RNA-binding</keyword>
<comment type="caution">
    <text evidence="4">The sequence shown here is derived from an EMBL/GenBank/DDBJ whole genome shotgun (WGS) entry which is preliminary data.</text>
</comment>
<name>A0A9P1GKI1_9DINO</name>
<sequence>MAAAEGAPAAAGEAAEVSKESNAEAAEVAKDGRDAEAAEVSKDGRDAEVPPASALPPIELARGDICSIDGLKATELNGLQCTLFREDTESGRWEVKLPDGEVKALRPAHLIFRSIGPIEDDGSLTLISMASDHQTIHRVLDSVRDLIRTGSEALALLASVVSPMGGRKAQGEEGRIWLKLAKQAENRVRGTLEDLQKNMEQVDGIDASRYGPKAAAEIRLARKDLVQFVQKAQEQLESSLARLRIVLHHLTSTVPSQKPAHGWTEAESLHEKYRAAFEKLEEVVEKGDSSTVRGKTRLSSITVKFQGRGENPPPSDNLYVKGLPGWVTEADLESIFTEVGDIQSMKLKAADWGAIAFIRLANKTQAQRAIAKYNNRVPRLLEKKAEEVDAKRLSAEITKGMLRATVDQLARGITVIVDLRKPLGCVFNDHLVTKSVAEDGQGFELGIRVSWRVRSIGGIKLQNTNELKERMAKLKSEGLKEAAIVFSPPPIVASFAKREAMSDVAPSAKAMVELAQQDSSLLTPEEWKESKDLPRLPRFVAMPSISARAFTWLCLLRAGQNRPIGSFLSMSFADSIALPKANTGPLGSLRYLLWRV</sequence>
<dbReference type="Gene3D" id="3.30.70.330">
    <property type="match status" value="1"/>
</dbReference>
<dbReference type="Proteomes" id="UP001152797">
    <property type="component" value="Unassembled WGS sequence"/>
</dbReference>
<dbReference type="PROSITE" id="PS50102">
    <property type="entry name" value="RRM"/>
    <property type="match status" value="1"/>
</dbReference>
<dbReference type="GO" id="GO:0051087">
    <property type="term" value="F:protein-folding chaperone binding"/>
    <property type="evidence" value="ECO:0007669"/>
    <property type="project" value="InterPro"/>
</dbReference>
<dbReference type="GO" id="GO:0003723">
    <property type="term" value="F:RNA binding"/>
    <property type="evidence" value="ECO:0007669"/>
    <property type="project" value="UniProtKB-UniRule"/>
</dbReference>
<feature type="region of interest" description="Disordered" evidence="2">
    <location>
        <begin position="1"/>
        <end position="54"/>
    </location>
</feature>
<feature type="domain" description="RRM" evidence="3">
    <location>
        <begin position="316"/>
        <end position="400"/>
    </location>
</feature>
<dbReference type="SMART" id="SM00360">
    <property type="entry name" value="RRM"/>
    <property type="match status" value="1"/>
</dbReference>
<dbReference type="InterPro" id="IPR012677">
    <property type="entry name" value="Nucleotide-bd_a/b_plait_sf"/>
</dbReference>
<dbReference type="EMBL" id="CAMXCT010005902">
    <property type="protein sequence ID" value="CAI4013557.1"/>
    <property type="molecule type" value="Genomic_DNA"/>
</dbReference>
<dbReference type="EMBL" id="CAMXCT030005902">
    <property type="protein sequence ID" value="CAL4800869.1"/>
    <property type="molecule type" value="Genomic_DNA"/>
</dbReference>
<organism evidence="4">
    <name type="scientific">Cladocopium goreaui</name>
    <dbReference type="NCBI Taxonomy" id="2562237"/>
    <lineage>
        <taxon>Eukaryota</taxon>
        <taxon>Sar</taxon>
        <taxon>Alveolata</taxon>
        <taxon>Dinophyceae</taxon>
        <taxon>Suessiales</taxon>
        <taxon>Symbiodiniaceae</taxon>
        <taxon>Cladocopium</taxon>
    </lineage>
</organism>
<evidence type="ECO:0000313" key="4">
    <source>
        <dbReference type="EMBL" id="CAI4013557.1"/>
    </source>
</evidence>
<dbReference type="CDD" id="cd00590">
    <property type="entry name" value="RRM_SF"/>
    <property type="match status" value="1"/>
</dbReference>
<reference evidence="4" key="1">
    <citation type="submission" date="2022-10" db="EMBL/GenBank/DDBJ databases">
        <authorList>
            <person name="Chen Y."/>
            <person name="Dougan E. K."/>
            <person name="Chan C."/>
            <person name="Rhodes N."/>
            <person name="Thang M."/>
        </authorList>
    </citation>
    <scope>NUCLEOTIDE SEQUENCE</scope>
</reference>
<reference evidence="5" key="2">
    <citation type="submission" date="2024-04" db="EMBL/GenBank/DDBJ databases">
        <authorList>
            <person name="Chen Y."/>
            <person name="Shah S."/>
            <person name="Dougan E. K."/>
            <person name="Thang M."/>
            <person name="Chan C."/>
        </authorList>
    </citation>
    <scope>NUCLEOTIDE SEQUENCE [LARGE SCALE GENOMIC DNA]</scope>
</reference>
<evidence type="ECO:0000256" key="1">
    <source>
        <dbReference type="PROSITE-ProRule" id="PRU00176"/>
    </source>
</evidence>
<dbReference type="EMBL" id="CAMXCT020005902">
    <property type="protein sequence ID" value="CAL1166932.1"/>
    <property type="molecule type" value="Genomic_DNA"/>
</dbReference>
<evidence type="ECO:0000313" key="7">
    <source>
        <dbReference type="Proteomes" id="UP001152797"/>
    </source>
</evidence>